<protein>
    <submittedName>
        <fullName evidence="1">Uncharacterized protein</fullName>
    </submittedName>
</protein>
<gene>
    <name evidence="1" type="ORF">M9H77_14236</name>
</gene>
<sequence>MDNCMASKLLLIYTSKDYSREKIGCKTGKLLEKSTPTADGNLTHTVTGRPLDRNDLEANTLLRPVGSTLPSLIEFGGKYNFVIFGRISLFELVFPTFNQALSGCFKPLIIR</sequence>
<dbReference type="EMBL" id="CM044703">
    <property type="protein sequence ID" value="KAI5673872.1"/>
    <property type="molecule type" value="Genomic_DNA"/>
</dbReference>
<keyword evidence="2" id="KW-1185">Reference proteome</keyword>
<accession>A0ACC0BMR8</accession>
<dbReference type="Proteomes" id="UP001060085">
    <property type="component" value="Linkage Group LG03"/>
</dbReference>
<evidence type="ECO:0000313" key="1">
    <source>
        <dbReference type="EMBL" id="KAI5673872.1"/>
    </source>
</evidence>
<name>A0ACC0BMR8_CATRO</name>
<evidence type="ECO:0000313" key="2">
    <source>
        <dbReference type="Proteomes" id="UP001060085"/>
    </source>
</evidence>
<comment type="caution">
    <text evidence="1">The sequence shown here is derived from an EMBL/GenBank/DDBJ whole genome shotgun (WGS) entry which is preliminary data.</text>
</comment>
<organism evidence="1 2">
    <name type="scientific">Catharanthus roseus</name>
    <name type="common">Madagascar periwinkle</name>
    <name type="synonym">Vinca rosea</name>
    <dbReference type="NCBI Taxonomy" id="4058"/>
    <lineage>
        <taxon>Eukaryota</taxon>
        <taxon>Viridiplantae</taxon>
        <taxon>Streptophyta</taxon>
        <taxon>Embryophyta</taxon>
        <taxon>Tracheophyta</taxon>
        <taxon>Spermatophyta</taxon>
        <taxon>Magnoliopsida</taxon>
        <taxon>eudicotyledons</taxon>
        <taxon>Gunneridae</taxon>
        <taxon>Pentapetalae</taxon>
        <taxon>asterids</taxon>
        <taxon>lamiids</taxon>
        <taxon>Gentianales</taxon>
        <taxon>Apocynaceae</taxon>
        <taxon>Rauvolfioideae</taxon>
        <taxon>Vinceae</taxon>
        <taxon>Catharanthinae</taxon>
        <taxon>Catharanthus</taxon>
    </lineage>
</organism>
<reference evidence="2" key="1">
    <citation type="journal article" date="2023" name="Nat. Plants">
        <title>Single-cell RNA sequencing provides a high-resolution roadmap for understanding the multicellular compartmentation of specialized metabolism.</title>
        <authorList>
            <person name="Sun S."/>
            <person name="Shen X."/>
            <person name="Li Y."/>
            <person name="Li Y."/>
            <person name="Wang S."/>
            <person name="Li R."/>
            <person name="Zhang H."/>
            <person name="Shen G."/>
            <person name="Guo B."/>
            <person name="Wei J."/>
            <person name="Xu J."/>
            <person name="St-Pierre B."/>
            <person name="Chen S."/>
            <person name="Sun C."/>
        </authorList>
    </citation>
    <scope>NUCLEOTIDE SEQUENCE [LARGE SCALE GENOMIC DNA]</scope>
</reference>
<proteinExistence type="predicted"/>